<dbReference type="InterPro" id="IPR019734">
    <property type="entry name" value="TPR_rpt"/>
</dbReference>
<dbReference type="InterPro" id="IPR011990">
    <property type="entry name" value="TPR-like_helical_dom_sf"/>
</dbReference>
<evidence type="ECO:0000256" key="2">
    <source>
        <dbReference type="ARBA" id="ARBA00022692"/>
    </source>
</evidence>
<organism evidence="10 11">
    <name type="scientific">Methanospirillum purgamenti</name>
    <dbReference type="NCBI Taxonomy" id="2834276"/>
    <lineage>
        <taxon>Archaea</taxon>
        <taxon>Methanobacteriati</taxon>
        <taxon>Methanobacteriota</taxon>
        <taxon>Stenosarchaea group</taxon>
        <taxon>Methanomicrobia</taxon>
        <taxon>Methanomicrobiales</taxon>
        <taxon>Methanospirillaceae</taxon>
        <taxon>Methanospirillum</taxon>
    </lineage>
</organism>
<keyword evidence="2 8" id="KW-0812">Transmembrane</keyword>
<reference evidence="10 11" key="1">
    <citation type="submission" date="2021-05" db="EMBL/GenBank/DDBJ databases">
        <title>A novel Methanospirillum isolate from a pyrite-forming mixed culture.</title>
        <authorList>
            <person name="Bunk B."/>
            <person name="Sproer C."/>
            <person name="Spring S."/>
            <person name="Pester M."/>
        </authorList>
    </citation>
    <scope>NUCLEOTIDE SEQUENCE [LARGE SCALE GENOMIC DNA]</scope>
    <source>
        <strain evidence="10 11">J.3.6.1-F.2.7.3</strain>
    </source>
</reference>
<dbReference type="Pfam" id="PF04893">
    <property type="entry name" value="Yip1"/>
    <property type="match status" value="1"/>
</dbReference>
<dbReference type="SMART" id="SM00028">
    <property type="entry name" value="TPR"/>
    <property type="match status" value="1"/>
</dbReference>
<protein>
    <submittedName>
        <fullName evidence="10">YIP1 family protein</fullName>
    </submittedName>
</protein>
<evidence type="ECO:0000256" key="4">
    <source>
        <dbReference type="ARBA" id="ARBA00022803"/>
    </source>
</evidence>
<dbReference type="SUPFAM" id="SSF48452">
    <property type="entry name" value="TPR-like"/>
    <property type="match status" value="1"/>
</dbReference>
<name>A0A8E7EHT7_9EURY</name>
<sequence length="338" mass="37654">MFNLKPETEAILIFILAVLLIFVAISAGVSPNAGILVICFGLYFYLFKVQRKVEIGNLFKEGLREYQDGNYKKAGALLHKYLEDNHQNHKAWNALGIVCTKLKYFDDAADCYENALSLNPENAIYRKNLNINEKNRTSSSTSTQNTGSISDIFNDDYYVGGSKSNFDIIKGFLLKPKESFSYVKDTTWNENFIFIIPLVFVYSTLSGLIKFNFVNFIIVFFIIVGPIAVLIGIIINSLIIHAGVMIFGKNSNMGLNRTYASGIYSCIPLLLLGWIPGIGEIVGTLWSLLLLIIGLMVMHHLSIARAFLSIFGLLIIFGVIILFAFMSLGFVFGMAGVL</sequence>
<keyword evidence="5 8" id="KW-1133">Transmembrane helix</keyword>
<keyword evidence="6 8" id="KW-0472">Membrane</keyword>
<feature type="transmembrane region" description="Helical" evidence="8">
    <location>
        <begin position="310"/>
        <end position="335"/>
    </location>
</feature>
<dbReference type="EMBL" id="CP075546">
    <property type="protein sequence ID" value="QVV89713.1"/>
    <property type="molecule type" value="Genomic_DNA"/>
</dbReference>
<evidence type="ECO:0000256" key="7">
    <source>
        <dbReference type="PROSITE-ProRule" id="PRU00339"/>
    </source>
</evidence>
<dbReference type="AlphaFoldDB" id="A0A8E7EHT7"/>
<feature type="transmembrane region" description="Helical" evidence="8">
    <location>
        <begin position="217"/>
        <end position="247"/>
    </location>
</feature>
<feature type="transmembrane region" description="Helical" evidence="8">
    <location>
        <begin position="281"/>
        <end position="298"/>
    </location>
</feature>
<keyword evidence="3" id="KW-0677">Repeat</keyword>
<proteinExistence type="predicted"/>
<comment type="subcellular location">
    <subcellularLocation>
        <location evidence="1">Membrane</location>
        <topology evidence="1">Multi-pass membrane protein</topology>
    </subcellularLocation>
</comment>
<feature type="transmembrane region" description="Helical" evidence="8">
    <location>
        <begin position="192"/>
        <end position="211"/>
    </location>
</feature>
<dbReference type="Pfam" id="PF07719">
    <property type="entry name" value="TPR_2"/>
    <property type="match status" value="1"/>
</dbReference>
<evidence type="ECO:0000313" key="11">
    <source>
        <dbReference type="Proteomes" id="UP000680656"/>
    </source>
</evidence>
<gene>
    <name evidence="10" type="ORF">KHC33_04145</name>
</gene>
<evidence type="ECO:0000256" key="6">
    <source>
        <dbReference type="ARBA" id="ARBA00023136"/>
    </source>
</evidence>
<evidence type="ECO:0000256" key="1">
    <source>
        <dbReference type="ARBA" id="ARBA00004141"/>
    </source>
</evidence>
<accession>A0A8E7EHT7</accession>
<dbReference type="Gene3D" id="1.25.40.10">
    <property type="entry name" value="Tetratricopeptide repeat domain"/>
    <property type="match status" value="1"/>
</dbReference>
<feature type="repeat" description="TPR" evidence="7">
    <location>
        <begin position="89"/>
        <end position="122"/>
    </location>
</feature>
<evidence type="ECO:0000256" key="5">
    <source>
        <dbReference type="ARBA" id="ARBA00022989"/>
    </source>
</evidence>
<dbReference type="InterPro" id="IPR013105">
    <property type="entry name" value="TPR_2"/>
</dbReference>
<keyword evidence="4 7" id="KW-0802">TPR repeat</keyword>
<dbReference type="GO" id="GO:0016020">
    <property type="term" value="C:membrane"/>
    <property type="evidence" value="ECO:0007669"/>
    <property type="project" value="UniProtKB-SubCell"/>
</dbReference>
<evidence type="ECO:0000259" key="9">
    <source>
        <dbReference type="Pfam" id="PF04893"/>
    </source>
</evidence>
<feature type="transmembrane region" description="Helical" evidence="8">
    <location>
        <begin position="12"/>
        <end position="45"/>
    </location>
</feature>
<dbReference type="InterPro" id="IPR006977">
    <property type="entry name" value="Yip1_dom"/>
</dbReference>
<evidence type="ECO:0000256" key="3">
    <source>
        <dbReference type="ARBA" id="ARBA00022737"/>
    </source>
</evidence>
<feature type="domain" description="Yip1" evidence="9">
    <location>
        <begin position="170"/>
        <end position="322"/>
    </location>
</feature>
<dbReference type="GeneID" id="65096347"/>
<dbReference type="PROSITE" id="PS50005">
    <property type="entry name" value="TPR"/>
    <property type="match status" value="1"/>
</dbReference>
<evidence type="ECO:0000256" key="8">
    <source>
        <dbReference type="SAM" id="Phobius"/>
    </source>
</evidence>
<keyword evidence="11" id="KW-1185">Reference proteome</keyword>
<dbReference type="Proteomes" id="UP000680656">
    <property type="component" value="Chromosome"/>
</dbReference>
<dbReference type="RefSeq" id="WP_214420503.1">
    <property type="nucleotide sequence ID" value="NZ_CP075546.1"/>
</dbReference>
<feature type="transmembrane region" description="Helical" evidence="8">
    <location>
        <begin position="259"/>
        <end position="275"/>
    </location>
</feature>
<dbReference type="KEGG" id="mrtj:KHC33_04145"/>
<evidence type="ECO:0000313" key="10">
    <source>
        <dbReference type="EMBL" id="QVV89713.1"/>
    </source>
</evidence>